<keyword evidence="3" id="KW-0804">Transcription</keyword>
<sequence length="581" mass="65342">MPPDAQERSHRGAVSRAGTAYVRTRTASACQICRARRAKCDNEKPCSYCRRIGATCSSEPTSATAGFDPASLAILAKLEEVQSKVESLSGRLQRPRSHSPNSTLVAQGPLHDATMQDPLALRLDRHLQRGNISQVLSWDIWQPHELPECPTAGEEEPGAHPTSLSRAQTAGLDQGLDLSLFTGYLDAFFRNVHVLNPVLAEQQIRAQLTNFLLNGIGWDAASCLLLLVLANGACSAQFGELSMTGPTGGRDELRWANAQALFDAAEKRKDTLWRSDYLTQARCHFYSGMFMMVSMRPFDAWRYFLQGLATCQRSTASAHRRRPRHPAQDEKHAKESIYWSCWKSERELRFELDMPNFSSAGYDHPIMFPTLPPEVFDQEQLRAWYFYLAEISLWRSEMTARESLSEFVREKPSDLEALAERVVDLERSLASWRASLPDAISLDAGLQSSTVDVLHFVLQGRLTYNYEVLTWPFLETQLLFGAHRTAGASELAARGVRVHYDRLSINRAGFYYRHHGTWLMQRSSARSACILLAVARSHSSDILPTGWQAVVSDTIAMLEYWSETPEDETVGFLKSALLEFM</sequence>
<evidence type="ECO:0000256" key="2">
    <source>
        <dbReference type="ARBA" id="ARBA00023125"/>
    </source>
</evidence>
<organism evidence="7 8">
    <name type="scientific">Aspergillus pseudoviridinutans</name>
    <dbReference type="NCBI Taxonomy" id="1517512"/>
    <lineage>
        <taxon>Eukaryota</taxon>
        <taxon>Fungi</taxon>
        <taxon>Dikarya</taxon>
        <taxon>Ascomycota</taxon>
        <taxon>Pezizomycotina</taxon>
        <taxon>Eurotiomycetes</taxon>
        <taxon>Eurotiomycetidae</taxon>
        <taxon>Eurotiales</taxon>
        <taxon>Aspergillaceae</taxon>
        <taxon>Aspergillus</taxon>
        <taxon>Aspergillus subgen. Fumigati</taxon>
    </lineage>
</organism>
<dbReference type="EMBL" id="BHVY01000004">
    <property type="protein sequence ID" value="GIJ86891.1"/>
    <property type="molecule type" value="Genomic_DNA"/>
</dbReference>
<name>A0A9P3ESW5_9EURO</name>
<dbReference type="CDD" id="cd00067">
    <property type="entry name" value="GAL4"/>
    <property type="match status" value="1"/>
</dbReference>
<keyword evidence="1" id="KW-0805">Transcription regulation</keyword>
<dbReference type="OrthoDB" id="4356994at2759"/>
<evidence type="ECO:0000256" key="3">
    <source>
        <dbReference type="ARBA" id="ARBA00023163"/>
    </source>
</evidence>
<dbReference type="PROSITE" id="PS50048">
    <property type="entry name" value="ZN2_CY6_FUNGAL_2"/>
    <property type="match status" value="1"/>
</dbReference>
<accession>A0A9P3ESW5</accession>
<dbReference type="GO" id="GO:0000981">
    <property type="term" value="F:DNA-binding transcription factor activity, RNA polymerase II-specific"/>
    <property type="evidence" value="ECO:0007669"/>
    <property type="project" value="InterPro"/>
</dbReference>
<keyword evidence="8" id="KW-1185">Reference proteome</keyword>
<gene>
    <name evidence="7" type="ORF">Asppvi_005789</name>
</gene>
<feature type="domain" description="Zn(2)-C6 fungal-type" evidence="6">
    <location>
        <begin position="29"/>
        <end position="58"/>
    </location>
</feature>
<dbReference type="Proteomes" id="UP001043456">
    <property type="component" value="Unassembled WGS sequence"/>
</dbReference>
<dbReference type="GeneID" id="67004400"/>
<keyword evidence="4" id="KW-0539">Nucleus</keyword>
<keyword evidence="2" id="KW-0238">DNA-binding</keyword>
<protein>
    <recommendedName>
        <fullName evidence="6">Zn(2)-C6 fungal-type domain-containing protein</fullName>
    </recommendedName>
</protein>
<proteinExistence type="predicted"/>
<dbReference type="GO" id="GO:0003677">
    <property type="term" value="F:DNA binding"/>
    <property type="evidence" value="ECO:0007669"/>
    <property type="project" value="UniProtKB-KW"/>
</dbReference>
<dbReference type="InterPro" id="IPR001138">
    <property type="entry name" value="Zn2Cys6_DnaBD"/>
</dbReference>
<dbReference type="PANTHER" id="PTHR47785">
    <property type="entry name" value="ZN(II)2CYS6 TRANSCRIPTION FACTOR (EUROFUNG)-RELATED-RELATED"/>
    <property type="match status" value="1"/>
</dbReference>
<evidence type="ECO:0000256" key="5">
    <source>
        <dbReference type="SAM" id="MobiDB-lite"/>
    </source>
</evidence>
<dbReference type="AlphaFoldDB" id="A0A9P3ESW5"/>
<dbReference type="InterPro" id="IPR053181">
    <property type="entry name" value="EcdB-like_regulator"/>
</dbReference>
<dbReference type="PANTHER" id="PTHR47785:SF7">
    <property type="entry name" value="ZN(II)2CYS6 TRANSCRIPTION FACTOR (EUROFUNG)"/>
    <property type="match status" value="1"/>
</dbReference>
<dbReference type="Gene3D" id="4.10.240.10">
    <property type="entry name" value="Zn(2)-C6 fungal-type DNA-binding domain"/>
    <property type="match status" value="1"/>
</dbReference>
<dbReference type="GO" id="GO:0008270">
    <property type="term" value="F:zinc ion binding"/>
    <property type="evidence" value="ECO:0007669"/>
    <property type="project" value="InterPro"/>
</dbReference>
<dbReference type="SUPFAM" id="SSF57701">
    <property type="entry name" value="Zn2/Cys6 DNA-binding domain"/>
    <property type="match status" value="1"/>
</dbReference>
<dbReference type="Pfam" id="PF00172">
    <property type="entry name" value="Zn_clus"/>
    <property type="match status" value="1"/>
</dbReference>
<evidence type="ECO:0000256" key="4">
    <source>
        <dbReference type="ARBA" id="ARBA00023242"/>
    </source>
</evidence>
<comment type="caution">
    <text evidence="7">The sequence shown here is derived from an EMBL/GenBank/DDBJ whole genome shotgun (WGS) entry which is preliminary data.</text>
</comment>
<dbReference type="RefSeq" id="XP_043157637.1">
    <property type="nucleotide sequence ID" value="XM_043301702.1"/>
</dbReference>
<dbReference type="PROSITE" id="PS00463">
    <property type="entry name" value="ZN2_CY6_FUNGAL_1"/>
    <property type="match status" value="1"/>
</dbReference>
<evidence type="ECO:0000313" key="8">
    <source>
        <dbReference type="Proteomes" id="UP001043456"/>
    </source>
</evidence>
<dbReference type="CDD" id="cd12148">
    <property type="entry name" value="fungal_TF_MHR"/>
    <property type="match status" value="1"/>
</dbReference>
<evidence type="ECO:0000259" key="6">
    <source>
        <dbReference type="PROSITE" id="PS50048"/>
    </source>
</evidence>
<dbReference type="SMART" id="SM00066">
    <property type="entry name" value="GAL4"/>
    <property type="match status" value="1"/>
</dbReference>
<feature type="region of interest" description="Disordered" evidence="5">
    <location>
        <begin position="147"/>
        <end position="166"/>
    </location>
</feature>
<reference evidence="7 8" key="1">
    <citation type="submission" date="2018-10" db="EMBL/GenBank/DDBJ databases">
        <title>Pan-genome distribution and transcriptional activeness of fungal secondary metabolism genes in Aspergillus section Fumigati.</title>
        <authorList>
            <person name="Takahashi H."/>
            <person name="Umemura M."/>
            <person name="Ninomiya A."/>
            <person name="Kusuya Y."/>
            <person name="Urayama S."/>
            <person name="Shimizu M."/>
            <person name="Watanabe A."/>
            <person name="Kamei K."/>
            <person name="Yaguchi T."/>
            <person name="Hagiwara D."/>
        </authorList>
    </citation>
    <scope>NUCLEOTIDE SEQUENCE [LARGE SCALE GENOMIC DNA]</scope>
    <source>
        <strain evidence="7 8">IFM 55266</strain>
    </source>
</reference>
<dbReference type="InterPro" id="IPR036864">
    <property type="entry name" value="Zn2-C6_fun-type_DNA-bd_sf"/>
</dbReference>
<evidence type="ECO:0000256" key="1">
    <source>
        <dbReference type="ARBA" id="ARBA00023015"/>
    </source>
</evidence>
<evidence type="ECO:0000313" key="7">
    <source>
        <dbReference type="EMBL" id="GIJ86891.1"/>
    </source>
</evidence>